<dbReference type="VEuPathDB" id="FungiDB:PAAG_02027"/>
<dbReference type="RefSeq" id="XP_002796139.2">
    <property type="nucleotide sequence ID" value="XM_002796093.2"/>
</dbReference>
<name>C1GU32_PARBA</name>
<dbReference type="OMA" id="GMQMVEQ"/>
<dbReference type="GeneID" id="9099282"/>
<dbReference type="PANTHER" id="PTHR11736:SF14">
    <property type="entry name" value="NSE3 HOMOLOG, SMC5-SMC6 COMPLEX COMPONENT"/>
    <property type="match status" value="1"/>
</dbReference>
<evidence type="ECO:0000256" key="1">
    <source>
        <dbReference type="SAM" id="MobiDB-lite"/>
    </source>
</evidence>
<reference evidence="3 4" key="1">
    <citation type="journal article" date="2011" name="PLoS Genet.">
        <title>Comparative genomic analysis of human fungal pathogens causing paracoccidioidomycosis.</title>
        <authorList>
            <person name="Desjardins C.A."/>
            <person name="Champion M.D."/>
            <person name="Holder J.W."/>
            <person name="Muszewska A."/>
            <person name="Goldberg J."/>
            <person name="Bailao A.M."/>
            <person name="Brigido M.M."/>
            <person name="Ferreira M.E."/>
            <person name="Garcia A.M."/>
            <person name="Grynberg M."/>
            <person name="Gujja S."/>
            <person name="Heiman D.I."/>
            <person name="Henn M.R."/>
            <person name="Kodira C.D."/>
            <person name="Leon-Narvaez H."/>
            <person name="Longo L.V."/>
            <person name="Ma L.J."/>
            <person name="Malavazi I."/>
            <person name="Matsuo A.L."/>
            <person name="Morais F.V."/>
            <person name="Pereira M."/>
            <person name="Rodriguez-Brito S."/>
            <person name="Sakthikumar S."/>
            <person name="Salem-Izacc S.M."/>
            <person name="Sykes S.M."/>
            <person name="Teixeira M.M."/>
            <person name="Vallejo M.C."/>
            <person name="Walter M.E."/>
            <person name="Yandava C."/>
            <person name="Young S."/>
            <person name="Zeng Q."/>
            <person name="Zucker J."/>
            <person name="Felipe M.S."/>
            <person name="Goldman G.H."/>
            <person name="Haas B.J."/>
            <person name="McEwen J.G."/>
            <person name="Nino-Vega G."/>
            <person name="Puccia R."/>
            <person name="San-Blas G."/>
            <person name="Soares C.M."/>
            <person name="Birren B.W."/>
            <person name="Cuomo C.A."/>
        </authorList>
    </citation>
    <scope>NUCLEOTIDE SEQUENCE [LARGE SCALE GENOMIC DNA]</scope>
    <source>
        <strain evidence="4">ATCC MYA-826 / Pb01</strain>
    </source>
</reference>
<dbReference type="InterPro" id="IPR002190">
    <property type="entry name" value="MHD_dom"/>
</dbReference>
<dbReference type="SMART" id="SM01373">
    <property type="entry name" value="MAGE"/>
    <property type="match status" value="1"/>
</dbReference>
<dbReference type="InterPro" id="IPR041899">
    <property type="entry name" value="MAGE_WH2"/>
</dbReference>
<feature type="compositionally biased region" description="Basic and acidic residues" evidence="1">
    <location>
        <begin position="338"/>
        <end position="348"/>
    </location>
</feature>
<dbReference type="Gene3D" id="1.10.10.1200">
    <property type="entry name" value="MAGE homology domain, winged helix WH1 motif"/>
    <property type="match status" value="1"/>
</dbReference>
<dbReference type="InterPro" id="IPR037445">
    <property type="entry name" value="MAGE"/>
</dbReference>
<feature type="compositionally biased region" description="Acidic residues" evidence="1">
    <location>
        <begin position="34"/>
        <end position="43"/>
    </location>
</feature>
<dbReference type="Pfam" id="PF01454">
    <property type="entry name" value="MAGE"/>
    <property type="match status" value="1"/>
</dbReference>
<dbReference type="Gene3D" id="1.10.10.1210">
    <property type="entry name" value="MAGE homology domain, winged helix WH2 motif"/>
    <property type="match status" value="1"/>
</dbReference>
<protein>
    <recommendedName>
        <fullName evidence="2">MAGE domain-containing protein</fullName>
    </recommendedName>
</protein>
<evidence type="ECO:0000259" key="2">
    <source>
        <dbReference type="SMART" id="SM01373"/>
    </source>
</evidence>
<feature type="region of interest" description="Disordered" evidence="1">
    <location>
        <begin position="337"/>
        <end position="365"/>
    </location>
</feature>
<dbReference type="AlphaFoldDB" id="C1GU32"/>
<dbReference type="PANTHER" id="PTHR11736">
    <property type="entry name" value="MELANOMA-ASSOCIATED ANTIGEN MAGE ANTIGEN"/>
    <property type="match status" value="1"/>
</dbReference>
<dbReference type="InterPro" id="IPR041898">
    <property type="entry name" value="MAGE_WH1"/>
</dbReference>
<sequence>MFPPFSIPSTSSSRTKQKVPNHPINLLTQPVEEPGNDEVDNNDSSDASSYSTPQYRSQAKRQRRQPSDSDSAASEDDGSGPELSTHANRAIDIMVKKLVRLALASEYSRQVIRRTDIRDKVLGEQGARQFRNVFEGAQMELREKFGMQMVEQPLREKVTISQRRAAQRTERPSTTSKTWTVITTLPPAFRTPTILPPAKAPSSITESTYTAIYTFIISTIMLSGGSIREQKLDRLLRRVNADNFTPIERTDRLLARLCKDGYIVRNREVDGGEEVVEYLVGPRGKVEVGVAGVSGLIREVYGFGNGSGNGDGDECAAKTQGEVEVFERRLKRSLGIREPVRSERKEENGDGDGDGDDDGDDGDER</sequence>
<dbReference type="OrthoDB" id="205198at2759"/>
<dbReference type="STRING" id="502779.C1GU32"/>
<dbReference type="HOGENOM" id="CLU_048908_1_0_1"/>
<evidence type="ECO:0000313" key="3">
    <source>
        <dbReference type="EMBL" id="EEH39838.2"/>
    </source>
</evidence>
<organism evidence="3 4">
    <name type="scientific">Paracoccidioides lutzii (strain ATCC MYA-826 / Pb01)</name>
    <name type="common">Paracoccidioides brasiliensis</name>
    <dbReference type="NCBI Taxonomy" id="502779"/>
    <lineage>
        <taxon>Eukaryota</taxon>
        <taxon>Fungi</taxon>
        <taxon>Dikarya</taxon>
        <taxon>Ascomycota</taxon>
        <taxon>Pezizomycotina</taxon>
        <taxon>Eurotiomycetes</taxon>
        <taxon>Eurotiomycetidae</taxon>
        <taxon>Onygenales</taxon>
        <taxon>Ajellomycetaceae</taxon>
        <taxon>Paracoccidioides</taxon>
    </lineage>
</organism>
<dbReference type="KEGG" id="pbl:PAAG_02027"/>
<dbReference type="GO" id="GO:0005634">
    <property type="term" value="C:nucleus"/>
    <property type="evidence" value="ECO:0007669"/>
    <property type="project" value="TreeGrafter"/>
</dbReference>
<gene>
    <name evidence="3" type="ORF">PAAG_02027</name>
</gene>
<proteinExistence type="predicted"/>
<accession>C1GU32</accession>
<feature type="compositionally biased region" description="Acidic residues" evidence="1">
    <location>
        <begin position="349"/>
        <end position="365"/>
    </location>
</feature>
<dbReference type="EMBL" id="KN293995">
    <property type="protein sequence ID" value="EEH39838.2"/>
    <property type="molecule type" value="Genomic_DNA"/>
</dbReference>
<dbReference type="eggNOG" id="KOG4562">
    <property type="taxonomic scope" value="Eukaryota"/>
</dbReference>
<feature type="region of interest" description="Disordered" evidence="1">
    <location>
        <begin position="1"/>
        <end position="85"/>
    </location>
</feature>
<dbReference type="Proteomes" id="UP000002059">
    <property type="component" value="Partially assembled WGS sequence"/>
</dbReference>
<keyword evidence="4" id="KW-1185">Reference proteome</keyword>
<evidence type="ECO:0000313" key="4">
    <source>
        <dbReference type="Proteomes" id="UP000002059"/>
    </source>
</evidence>
<dbReference type="GO" id="GO:0006281">
    <property type="term" value="P:DNA repair"/>
    <property type="evidence" value="ECO:0007669"/>
    <property type="project" value="TreeGrafter"/>
</dbReference>
<feature type="domain" description="MAGE" evidence="2">
    <location>
        <begin position="98"/>
        <end position="293"/>
    </location>
</feature>